<dbReference type="EMBL" id="JANBUN010000724">
    <property type="protein sequence ID" value="KAJ2801737.1"/>
    <property type="molecule type" value="Genomic_DNA"/>
</dbReference>
<gene>
    <name evidence="1" type="ORF">H4R21_002685</name>
</gene>
<comment type="caution">
    <text evidence="1">The sequence shown here is derived from an EMBL/GenBank/DDBJ whole genome shotgun (WGS) entry which is preliminary data.</text>
</comment>
<reference evidence="1" key="1">
    <citation type="submission" date="2022-07" db="EMBL/GenBank/DDBJ databases">
        <title>Phylogenomic reconstructions and comparative analyses of Kickxellomycotina fungi.</title>
        <authorList>
            <person name="Reynolds N.K."/>
            <person name="Stajich J.E."/>
            <person name="Barry K."/>
            <person name="Grigoriev I.V."/>
            <person name="Crous P."/>
            <person name="Smith M.E."/>
        </authorList>
    </citation>
    <scope>NUCLEOTIDE SEQUENCE</scope>
    <source>
        <strain evidence="1">BCRC 34780</strain>
    </source>
</reference>
<evidence type="ECO:0000313" key="2">
    <source>
        <dbReference type="Proteomes" id="UP001140087"/>
    </source>
</evidence>
<dbReference type="Proteomes" id="UP001140087">
    <property type="component" value="Unassembled WGS sequence"/>
</dbReference>
<proteinExistence type="predicted"/>
<organism evidence="1 2">
    <name type="scientific">Coemansia helicoidea</name>
    <dbReference type="NCBI Taxonomy" id="1286919"/>
    <lineage>
        <taxon>Eukaryota</taxon>
        <taxon>Fungi</taxon>
        <taxon>Fungi incertae sedis</taxon>
        <taxon>Zoopagomycota</taxon>
        <taxon>Kickxellomycotina</taxon>
        <taxon>Kickxellomycetes</taxon>
        <taxon>Kickxellales</taxon>
        <taxon>Kickxellaceae</taxon>
        <taxon>Coemansia</taxon>
    </lineage>
</organism>
<name>A0ACC1L721_9FUNG</name>
<keyword evidence="2" id="KW-1185">Reference proteome</keyword>
<feature type="non-terminal residue" evidence="1">
    <location>
        <position position="1"/>
    </location>
</feature>
<accession>A0ACC1L721</accession>
<sequence length="530" mass="54567">TNAALEASMQRDAWADGAQQPASPRASSRARKNEWINNTQYVRQRLAGSRTGSGALAQGTGASTVGGAPARKRQSSVDAGLRSVLDDGFFGSTQLGAPRSRSSVAVGSATATSFAAAAAAASGSGSGSAMGARQASLPRRSGSNAPARQASLGSRAANVDADARQVLVADLEGFASVTFDAGTLFQQSLLDGVNSPSPSLASAGTVMSPAQYMATFSDVRRGLGQGRSAAAAAEADHTSSSRFLSKVKHAFTGGRHGPAQHRRPDRQRDGKEARQRSSSDASGSPRVGESLKPLQLDLDMGSSLLTPESLHRHVQDEGADEPEPASSAGVPALLPPHGPAGAAPASAAAAQTPAAKDAGGAAAQMANDSAYYLIDYINAQEVAGRADGGWLRRDSVATSFGRPTARRVVNKSTRMRQTQYDYTFGSQIFESADAEFILLKTDVFKSVDLDLNLGPGAVGGKDSAQKHQQQFQRQRPPAASSGRPRKPNGDVTAATAYTAAAINSIVAHNAKARGAVSHAAGGNARRQLLA</sequence>
<evidence type="ECO:0000313" key="1">
    <source>
        <dbReference type="EMBL" id="KAJ2801737.1"/>
    </source>
</evidence>
<protein>
    <submittedName>
        <fullName evidence="1">Uncharacterized protein</fullName>
    </submittedName>
</protein>